<comment type="caution">
    <text evidence="1">The sequence shown here is derived from an EMBL/GenBank/DDBJ whole genome shotgun (WGS) entry which is preliminary data.</text>
</comment>
<dbReference type="Proteomes" id="UP000030437">
    <property type="component" value="Unassembled WGS sequence"/>
</dbReference>
<dbReference type="EMBL" id="JPVP01000060">
    <property type="protein sequence ID" value="KGR82056.1"/>
    <property type="molecule type" value="Genomic_DNA"/>
</dbReference>
<reference evidence="1 2" key="1">
    <citation type="submission" date="2014-02" db="EMBL/GenBank/DDBJ databases">
        <title>Draft genome sequence of Lysinibacillus odysseyi NBRC 100172.</title>
        <authorList>
            <person name="Zhang F."/>
            <person name="Wang G."/>
            <person name="Zhang L."/>
        </authorList>
    </citation>
    <scope>NUCLEOTIDE SEQUENCE [LARGE SCALE GENOMIC DNA]</scope>
    <source>
        <strain evidence="1 2">NBRC 100172</strain>
    </source>
</reference>
<gene>
    <name evidence="1" type="ORF">CD32_22445</name>
</gene>
<name>A0A0A3IBA9_9BACI</name>
<protein>
    <submittedName>
        <fullName evidence="1">Uncharacterized protein</fullName>
    </submittedName>
</protein>
<keyword evidence="2" id="KW-1185">Reference proteome</keyword>
<accession>A0A0A3IBA9</accession>
<evidence type="ECO:0000313" key="2">
    <source>
        <dbReference type="Proteomes" id="UP000030437"/>
    </source>
</evidence>
<organism evidence="1 2">
    <name type="scientific">Lysinibacillus odysseyi 34hs-1 = NBRC 100172</name>
    <dbReference type="NCBI Taxonomy" id="1220589"/>
    <lineage>
        <taxon>Bacteria</taxon>
        <taxon>Bacillati</taxon>
        <taxon>Bacillota</taxon>
        <taxon>Bacilli</taxon>
        <taxon>Bacillales</taxon>
        <taxon>Bacillaceae</taxon>
        <taxon>Lysinibacillus</taxon>
    </lineage>
</organism>
<dbReference type="AlphaFoldDB" id="A0A0A3IBA9"/>
<evidence type="ECO:0000313" key="1">
    <source>
        <dbReference type="EMBL" id="KGR82056.1"/>
    </source>
</evidence>
<proteinExistence type="predicted"/>
<sequence>MRVRLLRGYFFKIAINKNGETEIKGIQDILVIYKAYQIYLKHRVMNGHKEDQEYNIVLFF</sequence>